<gene>
    <name evidence="1" type="ORF">HMPREF0766_12810</name>
</gene>
<dbReference type="HOGENOM" id="CLU_3122798_0_0_10"/>
<name>D7VP90_SPHSI</name>
<reference evidence="1" key="1">
    <citation type="submission" date="2010-07" db="EMBL/GenBank/DDBJ databases">
        <authorList>
            <person name="Muzny D."/>
            <person name="Qin X."/>
            <person name="Buhay C."/>
            <person name="Dugan-Rocha S."/>
            <person name="Ding Y."/>
            <person name="Chen G."/>
            <person name="Hawes A."/>
            <person name="Holder M."/>
            <person name="Jhangiani S."/>
            <person name="Johnson A."/>
            <person name="Khan Z."/>
            <person name="Li Z."/>
            <person name="Liu W."/>
            <person name="Liu X."/>
            <person name="Perez L."/>
            <person name="Shen H."/>
            <person name="Wang Q."/>
            <person name="Watt J."/>
            <person name="Xi L."/>
            <person name="Xin Y."/>
            <person name="Zhou J."/>
            <person name="Deng J."/>
            <person name="Jiang H."/>
            <person name="Liu Y."/>
            <person name="Qu J."/>
            <person name="Song X.-Z."/>
            <person name="Zhang L."/>
            <person name="Villasana D."/>
            <person name="Johnson A."/>
            <person name="Liu J."/>
            <person name="Liyanage D."/>
            <person name="Lorensuhewa L."/>
            <person name="Robinson T."/>
            <person name="Song A."/>
            <person name="Song B.-B."/>
            <person name="Dinh H."/>
            <person name="Thornton R."/>
            <person name="Coyle M."/>
            <person name="Francisco L."/>
            <person name="Jackson L."/>
            <person name="Javaid M."/>
            <person name="Korchina V."/>
            <person name="Kovar C."/>
            <person name="Mata R."/>
            <person name="Mathew T."/>
            <person name="Ngo R."/>
            <person name="Nguyen L."/>
            <person name="Nguyen N."/>
            <person name="Okwuonu G."/>
            <person name="Ongeri F."/>
            <person name="Pham C."/>
            <person name="Simmons D."/>
            <person name="Wilczek-Boney K."/>
            <person name="Hale W."/>
            <person name="Jakkamsetti A."/>
            <person name="Pham P."/>
            <person name="Ruth R."/>
            <person name="San Lucas F."/>
            <person name="Warren J."/>
            <person name="Zhang J."/>
            <person name="Zhao Z."/>
            <person name="Zhou C."/>
            <person name="Zhu D."/>
            <person name="Lee S."/>
            <person name="Bess C."/>
            <person name="Blankenburg K."/>
            <person name="Forbes L."/>
            <person name="Fu Q."/>
            <person name="Gubbala S."/>
            <person name="Hirani K."/>
            <person name="Jayaseelan J.C."/>
            <person name="Lara F."/>
            <person name="Munidasa M."/>
            <person name="Palculict T."/>
            <person name="Patil S."/>
            <person name="Pu L.-L."/>
            <person name="Saada N."/>
            <person name="Tang L."/>
            <person name="Weissenberger G."/>
            <person name="Zhu Y."/>
            <person name="Hemphill L."/>
            <person name="Shang Y."/>
            <person name="Youmans B."/>
            <person name="Ayvaz T."/>
            <person name="Ross M."/>
            <person name="Santibanez J."/>
            <person name="Aqrawi P."/>
            <person name="Gross S."/>
            <person name="Joshi V."/>
            <person name="Fowler G."/>
            <person name="Nazareth L."/>
            <person name="Reid J."/>
            <person name="Worley K."/>
            <person name="Petrosino J."/>
            <person name="Highlander S."/>
            <person name="Gibbs R."/>
        </authorList>
    </citation>
    <scope>NUCLEOTIDE SEQUENCE [LARGE SCALE GENOMIC DNA]</scope>
    <source>
        <strain evidence="1">ATCC 33861</strain>
    </source>
</reference>
<evidence type="ECO:0000313" key="1">
    <source>
        <dbReference type="EMBL" id="EFK57737.1"/>
    </source>
</evidence>
<accession>D7VP90</accession>
<dbReference type="STRING" id="525373.HMPREF0766_12810"/>
<evidence type="ECO:0000313" key="2">
    <source>
        <dbReference type="Proteomes" id="UP000006258"/>
    </source>
</evidence>
<protein>
    <submittedName>
        <fullName evidence="1">Uncharacterized protein</fullName>
    </submittedName>
</protein>
<comment type="caution">
    <text evidence="1">The sequence shown here is derived from an EMBL/GenBank/DDBJ whole genome shotgun (WGS) entry which is preliminary data.</text>
</comment>
<dbReference type="AlphaFoldDB" id="D7VP90"/>
<keyword evidence="2" id="KW-1185">Reference proteome</keyword>
<sequence>MAKRRSKPHYRTIKMKITRKQVHDFQALKNHISTPVLKTTHQKKQLKFIG</sequence>
<dbReference type="Proteomes" id="UP000006258">
    <property type="component" value="Unassembled WGS sequence"/>
</dbReference>
<proteinExistence type="predicted"/>
<organism evidence="1 2">
    <name type="scientific">Sphingobacterium spiritivorum ATCC 33861</name>
    <dbReference type="NCBI Taxonomy" id="525373"/>
    <lineage>
        <taxon>Bacteria</taxon>
        <taxon>Pseudomonadati</taxon>
        <taxon>Bacteroidota</taxon>
        <taxon>Sphingobacteriia</taxon>
        <taxon>Sphingobacteriales</taxon>
        <taxon>Sphingobacteriaceae</taxon>
        <taxon>Sphingobacterium</taxon>
    </lineage>
</organism>
<dbReference type="EMBL" id="ACHA02000011">
    <property type="protein sequence ID" value="EFK57737.1"/>
    <property type="molecule type" value="Genomic_DNA"/>
</dbReference>